<dbReference type="GO" id="GO:0007165">
    <property type="term" value="P:signal transduction"/>
    <property type="evidence" value="ECO:0007669"/>
    <property type="project" value="UniProtKB-KW"/>
</dbReference>
<dbReference type="PANTHER" id="PTHR32089">
    <property type="entry name" value="METHYL-ACCEPTING CHEMOTAXIS PROTEIN MCPB"/>
    <property type="match status" value="1"/>
</dbReference>
<dbReference type="RefSeq" id="WP_047943855.1">
    <property type="nucleotide sequence ID" value="NZ_CP053989.1"/>
</dbReference>
<dbReference type="SUPFAM" id="SSF58104">
    <property type="entry name" value="Methyl-accepting chemotaxis protein (MCP) signaling domain"/>
    <property type="match status" value="1"/>
</dbReference>
<comment type="similarity">
    <text evidence="5">Belongs to the methyl-accepting chemotaxis (MCP) protein family.</text>
</comment>
<dbReference type="SMART" id="SM00304">
    <property type="entry name" value="HAMP"/>
    <property type="match status" value="2"/>
</dbReference>
<evidence type="ECO:0008006" key="12">
    <source>
        <dbReference type="Google" id="ProtNLM"/>
    </source>
</evidence>
<dbReference type="CDD" id="cd11386">
    <property type="entry name" value="MCP_signal"/>
    <property type="match status" value="1"/>
</dbReference>
<dbReference type="EMBL" id="LDPH01000024">
    <property type="protein sequence ID" value="KLV23647.1"/>
    <property type="molecule type" value="Genomic_DNA"/>
</dbReference>
<organism evidence="10 11">
    <name type="scientific">Niallia circulans</name>
    <name type="common">Bacillus circulans</name>
    <dbReference type="NCBI Taxonomy" id="1397"/>
    <lineage>
        <taxon>Bacteria</taxon>
        <taxon>Bacillati</taxon>
        <taxon>Bacillota</taxon>
        <taxon>Bacilli</taxon>
        <taxon>Bacillales</taxon>
        <taxon>Bacillaceae</taxon>
        <taxon>Niallia</taxon>
    </lineage>
</organism>
<keyword evidence="3 7" id="KW-0472">Membrane</keyword>
<evidence type="ECO:0000256" key="6">
    <source>
        <dbReference type="PROSITE-ProRule" id="PRU00284"/>
    </source>
</evidence>
<evidence type="ECO:0000259" key="9">
    <source>
        <dbReference type="PROSITE" id="PS50885"/>
    </source>
</evidence>
<protein>
    <recommendedName>
        <fullName evidence="12">Methyl-accepting chemotaxis protein</fullName>
    </recommendedName>
</protein>
<dbReference type="InterPro" id="IPR003660">
    <property type="entry name" value="HAMP_dom"/>
</dbReference>
<dbReference type="Pfam" id="PF00015">
    <property type="entry name" value="MCPsignal"/>
    <property type="match status" value="1"/>
</dbReference>
<dbReference type="GO" id="GO:0006935">
    <property type="term" value="P:chemotaxis"/>
    <property type="evidence" value="ECO:0007669"/>
    <property type="project" value="InterPro"/>
</dbReference>
<gene>
    <name evidence="10" type="ORF">ABW02_19170</name>
</gene>
<evidence type="ECO:0000256" key="5">
    <source>
        <dbReference type="ARBA" id="ARBA00029447"/>
    </source>
</evidence>
<keyword evidence="4 6" id="KW-0807">Transducer</keyword>
<feature type="transmembrane region" description="Helical" evidence="7">
    <location>
        <begin position="181"/>
        <end position="201"/>
    </location>
</feature>
<proteinExistence type="inferred from homology"/>
<comment type="caution">
    <text evidence="10">The sequence shown here is derived from an EMBL/GenBank/DDBJ whole genome shotgun (WGS) entry which is preliminary data.</text>
</comment>
<reference evidence="10 11" key="1">
    <citation type="submission" date="2015-05" db="EMBL/GenBank/DDBJ databases">
        <title>Whole genome sequence and identification of bacterial endophytes from Costus igneus.</title>
        <authorList>
            <person name="Lee Y.P."/>
            <person name="Gan H.M."/>
            <person name="Eng W."/>
            <person name="Wheatley M.S."/>
            <person name="Caraballo A."/>
            <person name="Polter S."/>
            <person name="Savka M.A."/>
            <person name="Hudson A.O."/>
        </authorList>
    </citation>
    <scope>NUCLEOTIDE SEQUENCE [LARGE SCALE GENOMIC DNA]</scope>
    <source>
        <strain evidence="10 11">RIT379</strain>
    </source>
</reference>
<feature type="domain" description="HAMP" evidence="9">
    <location>
        <begin position="202"/>
        <end position="256"/>
    </location>
</feature>
<accession>A0A0J1ICE0</accession>
<dbReference type="InterPro" id="IPR004089">
    <property type="entry name" value="MCPsignal_dom"/>
</dbReference>
<dbReference type="PROSITE" id="PS50111">
    <property type="entry name" value="CHEMOTAXIS_TRANSDUC_2"/>
    <property type="match status" value="1"/>
</dbReference>
<evidence type="ECO:0000313" key="11">
    <source>
        <dbReference type="Proteomes" id="UP000036045"/>
    </source>
</evidence>
<evidence type="ECO:0000313" key="10">
    <source>
        <dbReference type="EMBL" id="KLV23647.1"/>
    </source>
</evidence>
<keyword evidence="7" id="KW-0812">Transmembrane</keyword>
<dbReference type="Gene3D" id="1.10.287.950">
    <property type="entry name" value="Methyl-accepting chemotaxis protein"/>
    <property type="match status" value="1"/>
</dbReference>
<dbReference type="GO" id="GO:0004888">
    <property type="term" value="F:transmembrane signaling receptor activity"/>
    <property type="evidence" value="ECO:0007669"/>
    <property type="project" value="InterPro"/>
</dbReference>
<dbReference type="Proteomes" id="UP000036045">
    <property type="component" value="Unassembled WGS sequence"/>
</dbReference>
<dbReference type="GO" id="GO:0005886">
    <property type="term" value="C:plasma membrane"/>
    <property type="evidence" value="ECO:0007669"/>
    <property type="project" value="UniProtKB-SubCell"/>
</dbReference>
<dbReference type="AlphaFoldDB" id="A0A0J1ICE0"/>
<evidence type="ECO:0000259" key="8">
    <source>
        <dbReference type="PROSITE" id="PS50111"/>
    </source>
</evidence>
<keyword evidence="11" id="KW-1185">Reference proteome</keyword>
<dbReference type="Gene3D" id="6.10.340.10">
    <property type="match status" value="1"/>
</dbReference>
<comment type="subcellular location">
    <subcellularLocation>
        <location evidence="1">Cell membrane</location>
    </subcellularLocation>
</comment>
<feature type="domain" description="Methyl-accepting transducer" evidence="8">
    <location>
        <begin position="275"/>
        <end position="511"/>
    </location>
</feature>
<dbReference type="PANTHER" id="PTHR32089:SF114">
    <property type="entry name" value="METHYL-ACCEPTING CHEMOTAXIS PROTEIN MCPB"/>
    <property type="match status" value="1"/>
</dbReference>
<evidence type="ECO:0000256" key="3">
    <source>
        <dbReference type="ARBA" id="ARBA00023136"/>
    </source>
</evidence>
<keyword evidence="7" id="KW-1133">Transmembrane helix</keyword>
<dbReference type="OrthoDB" id="107771at2"/>
<evidence type="ECO:0000256" key="1">
    <source>
        <dbReference type="ARBA" id="ARBA00004236"/>
    </source>
</evidence>
<dbReference type="GeneID" id="56351367"/>
<keyword evidence="2" id="KW-1003">Cell membrane</keyword>
<dbReference type="Pfam" id="PF00672">
    <property type="entry name" value="HAMP"/>
    <property type="match status" value="1"/>
</dbReference>
<sequence length="561" mass="61824">MKIKYQLAIIFFILIISLLGIGGFSNMSLQSLIANSKELTEAKEMQRLVTHLQYRIAGISNDERGFLLTGNKEYSDGINEKESDIHDTLKTMETLSNYYEYKEDIQTFQSSLQTYLATSDKVPGAYIEDPSAAEKLHFGDLRTLRKEVLDPAVNELVEHINQDVIQLEEQNQKNNKITKTVLIVIIIVAALLSIVLGFLLLKSILRPLNKINNQLQSIASGEGDLTQRVNVNGKNEFGQLAHSFNAFVDSLQIMIKSVGQTSKNVAQASDELASSMEQSTVAVEQVADAVQTIAENGNKQDSLTQNSLIEVNNSLKNIKDVAHTASEVANESLLIKEKAKEGELALTEMQMQMEAIHASVDLAGDGLKSLVLSTNEINEVLASIQDISNQTNLLALNASIEAARAGEHGKGFAIVAEEVRKLSEMTGTSVNQIHDLISSIHDHSNTTEKNMSFVIENVDAGTKLSDTTNEHIKEILNRVESIADHIKKMAETAQEITAEVQEVQDSVEEIAHTSRETLERTESVAAATEEQTASFQEITSSSMALSKMAEELQELVHRFKI</sequence>
<dbReference type="InterPro" id="IPR004090">
    <property type="entry name" value="Chemotax_Me-accpt_rcpt"/>
</dbReference>
<dbReference type="PRINTS" id="PR00260">
    <property type="entry name" value="CHEMTRNSDUCR"/>
</dbReference>
<dbReference type="SMART" id="SM00283">
    <property type="entry name" value="MA"/>
    <property type="match status" value="1"/>
</dbReference>
<name>A0A0J1ICE0_NIACI</name>
<dbReference type="CDD" id="cd06225">
    <property type="entry name" value="HAMP"/>
    <property type="match status" value="1"/>
</dbReference>
<evidence type="ECO:0000256" key="2">
    <source>
        <dbReference type="ARBA" id="ARBA00022475"/>
    </source>
</evidence>
<evidence type="ECO:0000256" key="7">
    <source>
        <dbReference type="SAM" id="Phobius"/>
    </source>
</evidence>
<dbReference type="PATRIC" id="fig|1397.4.peg.2557"/>
<dbReference type="PROSITE" id="PS50885">
    <property type="entry name" value="HAMP"/>
    <property type="match status" value="1"/>
</dbReference>
<evidence type="ECO:0000256" key="4">
    <source>
        <dbReference type="ARBA" id="ARBA00023224"/>
    </source>
</evidence>